<evidence type="ECO:0000256" key="2">
    <source>
        <dbReference type="ARBA" id="ARBA00023002"/>
    </source>
</evidence>
<dbReference type="InterPro" id="IPR020904">
    <property type="entry name" value="Sc_DH/Rdtase_CS"/>
</dbReference>
<evidence type="ECO:0000256" key="3">
    <source>
        <dbReference type="RuleBase" id="RU000363"/>
    </source>
</evidence>
<dbReference type="SMART" id="SM00822">
    <property type="entry name" value="PKS_KR"/>
    <property type="match status" value="1"/>
</dbReference>
<protein>
    <submittedName>
        <fullName evidence="5">NAD(P)-dependent dehydrogenase (Short-subunit alcohol dehydrogenase family)</fullName>
    </submittedName>
</protein>
<keyword evidence="6" id="KW-1185">Reference proteome</keyword>
<evidence type="ECO:0000256" key="1">
    <source>
        <dbReference type="ARBA" id="ARBA00006484"/>
    </source>
</evidence>
<dbReference type="InterPro" id="IPR057326">
    <property type="entry name" value="KR_dom"/>
</dbReference>
<dbReference type="Gene3D" id="3.40.50.720">
    <property type="entry name" value="NAD(P)-binding Rossmann-like Domain"/>
    <property type="match status" value="1"/>
</dbReference>
<dbReference type="AlphaFoldDB" id="A0A2T1A5R1"/>
<dbReference type="GO" id="GO:0016491">
    <property type="term" value="F:oxidoreductase activity"/>
    <property type="evidence" value="ECO:0007669"/>
    <property type="project" value="UniProtKB-KW"/>
</dbReference>
<evidence type="ECO:0000313" key="5">
    <source>
        <dbReference type="EMBL" id="PRZ43926.1"/>
    </source>
</evidence>
<reference evidence="5 6" key="1">
    <citation type="submission" date="2018-03" db="EMBL/GenBank/DDBJ databases">
        <title>Genomic Encyclopedia of Archaeal and Bacterial Type Strains, Phase II (KMG-II): from individual species to whole genera.</title>
        <authorList>
            <person name="Goeker M."/>
        </authorList>
    </citation>
    <scope>NUCLEOTIDE SEQUENCE [LARGE SCALE GENOMIC DNA]</scope>
    <source>
        <strain evidence="5 6">DSM 100065</strain>
    </source>
</reference>
<keyword evidence="2" id="KW-0560">Oxidoreductase</keyword>
<dbReference type="PRINTS" id="PR00081">
    <property type="entry name" value="GDHRDH"/>
</dbReference>
<comment type="similarity">
    <text evidence="1 3">Belongs to the short-chain dehydrogenases/reductases (SDR) family.</text>
</comment>
<dbReference type="PRINTS" id="PR00080">
    <property type="entry name" value="SDRFAMILY"/>
</dbReference>
<dbReference type="Pfam" id="PF00106">
    <property type="entry name" value="adh_short"/>
    <property type="match status" value="1"/>
</dbReference>
<dbReference type="RefSeq" id="WP_106346996.1">
    <property type="nucleotide sequence ID" value="NZ_PVUE01000001.1"/>
</dbReference>
<dbReference type="OrthoDB" id="9808187at2"/>
<accession>A0A2T1A5R1</accession>
<dbReference type="EMBL" id="PVUE01000001">
    <property type="protein sequence ID" value="PRZ43926.1"/>
    <property type="molecule type" value="Genomic_DNA"/>
</dbReference>
<organism evidence="5 6">
    <name type="scientific">Antricoccus suffuscus</name>
    <dbReference type="NCBI Taxonomy" id="1629062"/>
    <lineage>
        <taxon>Bacteria</taxon>
        <taxon>Bacillati</taxon>
        <taxon>Actinomycetota</taxon>
        <taxon>Actinomycetes</taxon>
        <taxon>Geodermatophilales</taxon>
        <taxon>Antricoccaceae</taxon>
        <taxon>Antricoccus</taxon>
    </lineage>
</organism>
<dbReference type="InterPro" id="IPR036291">
    <property type="entry name" value="NAD(P)-bd_dom_sf"/>
</dbReference>
<proteinExistence type="inferred from homology"/>
<sequence length="301" mass="31665">MTTLEGRTALITGAGRGLGREHAIMFADLGANVVVNDNGAGSDGSGDDAGPAAEVVREIKARGGEATAHVGSVSDWNTAKEMVDLAVDTYGKLDILVNNAGILRDRMLVNMSEAEFDSVIDVHLKGHFCPSRHAAAYWRDMAKAGTPVDAAIINTSSGSGLRGNPGQTNYAAAKAGIAIMTVIHARELERYGVRVNAIAPIARTRLTEATPGLGDRINADGTSGFDKWSPENISPLVAWLALAGNKVSGQVFGVFGGHIGWQQGWVEQEAHDLDRQWQVHEIAEALAHIPAGPPEFSGVAS</sequence>
<comment type="caution">
    <text evidence="5">The sequence shown here is derived from an EMBL/GenBank/DDBJ whole genome shotgun (WGS) entry which is preliminary data.</text>
</comment>
<dbReference type="PANTHER" id="PTHR45024:SF2">
    <property type="entry name" value="SCP2 DOMAIN-CONTAINING PROTEIN"/>
    <property type="match status" value="1"/>
</dbReference>
<dbReference type="SUPFAM" id="SSF51735">
    <property type="entry name" value="NAD(P)-binding Rossmann-fold domains"/>
    <property type="match status" value="1"/>
</dbReference>
<name>A0A2T1A5R1_9ACTN</name>
<gene>
    <name evidence="5" type="ORF">CLV47_10150</name>
</gene>
<dbReference type="PROSITE" id="PS00061">
    <property type="entry name" value="ADH_SHORT"/>
    <property type="match status" value="1"/>
</dbReference>
<dbReference type="Proteomes" id="UP000237752">
    <property type="component" value="Unassembled WGS sequence"/>
</dbReference>
<dbReference type="InterPro" id="IPR051687">
    <property type="entry name" value="Peroxisomal_Beta-Oxidation"/>
</dbReference>
<feature type="domain" description="Ketoreductase" evidence="4">
    <location>
        <begin position="7"/>
        <end position="204"/>
    </location>
</feature>
<dbReference type="PANTHER" id="PTHR45024">
    <property type="entry name" value="DEHYDROGENASES, SHORT CHAIN"/>
    <property type="match status" value="1"/>
</dbReference>
<evidence type="ECO:0000313" key="6">
    <source>
        <dbReference type="Proteomes" id="UP000237752"/>
    </source>
</evidence>
<dbReference type="FunFam" id="3.40.50.720:FF:000446">
    <property type="entry name" value="Short chain dehydrogenase"/>
    <property type="match status" value="1"/>
</dbReference>
<dbReference type="NCBIfam" id="NF005861">
    <property type="entry name" value="PRK07791.1"/>
    <property type="match status" value="1"/>
</dbReference>
<dbReference type="InterPro" id="IPR002347">
    <property type="entry name" value="SDR_fam"/>
</dbReference>
<evidence type="ECO:0000259" key="4">
    <source>
        <dbReference type="SMART" id="SM00822"/>
    </source>
</evidence>